<dbReference type="Proteomes" id="UP000722791">
    <property type="component" value="Unassembled WGS sequence"/>
</dbReference>
<protein>
    <submittedName>
        <fullName evidence="1">Uncharacterized protein</fullName>
    </submittedName>
</protein>
<dbReference type="InterPro" id="IPR019320">
    <property type="entry name" value="BORCS8"/>
</dbReference>
<comment type="caution">
    <text evidence="1">The sequence shown here is derived from an EMBL/GenBank/DDBJ whole genome shotgun (WGS) entry which is preliminary data.</text>
</comment>
<evidence type="ECO:0000313" key="2">
    <source>
        <dbReference type="EMBL" id="GIM16778.1"/>
    </source>
</evidence>
<evidence type="ECO:0000313" key="3">
    <source>
        <dbReference type="Proteomes" id="UP000747110"/>
    </source>
</evidence>
<dbReference type="Proteomes" id="UP000747110">
    <property type="component" value="Unassembled WGS sequence"/>
</dbReference>
<name>A0A8J4D1D3_9CHLO</name>
<sequence>IILKLKHPAMFRAQPAPAEQLVTTVTQLSEGLLLVPQLLASEPQRGLLAVAEHVQRCGPNMIDTTRALARQGESAVLVAEELEEAVEAMSEHSKSAAPELARMVAQLRRATAGANILRHARTRPNNK</sequence>
<dbReference type="OrthoDB" id="546359at2759"/>
<accession>A0A8J4D1D3</accession>
<reference evidence="1" key="1">
    <citation type="journal article" date="2021" name="Proc. Natl. Acad. Sci. U.S.A.">
        <title>Three genomes in the algal genus Volvox reveal the fate of a haploid sex-determining region after a transition to homothallism.</title>
        <authorList>
            <person name="Yamamoto K."/>
            <person name="Hamaji T."/>
            <person name="Kawai-Toyooka H."/>
            <person name="Matsuzaki R."/>
            <person name="Takahashi F."/>
            <person name="Nishimura Y."/>
            <person name="Kawachi M."/>
            <person name="Noguchi H."/>
            <person name="Minakuchi Y."/>
            <person name="Umen J.G."/>
            <person name="Toyoda A."/>
            <person name="Nozaki H."/>
        </authorList>
    </citation>
    <scope>NUCLEOTIDE SEQUENCE</scope>
    <source>
        <strain evidence="2">NIES-3785</strain>
        <strain evidence="1">NIES-3786</strain>
    </source>
</reference>
<proteinExistence type="predicted"/>
<dbReference type="AlphaFoldDB" id="A0A8J4D1D3"/>
<dbReference type="EMBL" id="BNCP01000089">
    <property type="protein sequence ID" value="GIL93144.1"/>
    <property type="molecule type" value="Genomic_DNA"/>
</dbReference>
<evidence type="ECO:0000313" key="1">
    <source>
        <dbReference type="EMBL" id="GIL93144.1"/>
    </source>
</evidence>
<keyword evidence="3" id="KW-1185">Reference proteome</keyword>
<gene>
    <name evidence="1" type="ORF">Vretifemale_20607</name>
    <name evidence="2" type="ORF">Vretimale_19372</name>
</gene>
<feature type="non-terminal residue" evidence="1">
    <location>
        <position position="1"/>
    </location>
</feature>
<organism evidence="1 3">
    <name type="scientific">Volvox reticuliferus</name>
    <dbReference type="NCBI Taxonomy" id="1737510"/>
    <lineage>
        <taxon>Eukaryota</taxon>
        <taxon>Viridiplantae</taxon>
        <taxon>Chlorophyta</taxon>
        <taxon>core chlorophytes</taxon>
        <taxon>Chlorophyceae</taxon>
        <taxon>CS clade</taxon>
        <taxon>Chlamydomonadales</taxon>
        <taxon>Volvocaceae</taxon>
        <taxon>Volvox</taxon>
    </lineage>
</organism>
<dbReference type="Pfam" id="PF10167">
    <property type="entry name" value="BORCS8"/>
    <property type="match status" value="1"/>
</dbReference>
<dbReference type="EMBL" id="BNCQ01000085">
    <property type="protein sequence ID" value="GIM16778.1"/>
    <property type="molecule type" value="Genomic_DNA"/>
</dbReference>